<accession>A0A2T3B658</accession>
<dbReference type="Proteomes" id="UP000241818">
    <property type="component" value="Unassembled WGS sequence"/>
</dbReference>
<dbReference type="RefSeq" id="XP_024722404.1">
    <property type="nucleotide sequence ID" value="XM_024864675.1"/>
</dbReference>
<dbReference type="AlphaFoldDB" id="A0A2T3B658"/>
<sequence length="62" mass="7107">MWKGFFSNLWRDRASFLVMCMCIGTSCTVFTNSICHVRTRSSRLQSCWQDGDNTAMVGNLHV</sequence>
<keyword evidence="1" id="KW-0472">Membrane</keyword>
<name>A0A2T3B658_AMORE</name>
<keyword evidence="3" id="KW-1185">Reference proteome</keyword>
<keyword evidence="1" id="KW-0812">Transmembrane</keyword>
<evidence type="ECO:0000313" key="2">
    <source>
        <dbReference type="EMBL" id="PSS22249.1"/>
    </source>
</evidence>
<protein>
    <submittedName>
        <fullName evidence="2">Uncharacterized protein</fullName>
    </submittedName>
</protein>
<feature type="transmembrane region" description="Helical" evidence="1">
    <location>
        <begin position="14"/>
        <end position="35"/>
    </location>
</feature>
<reference evidence="2 3" key="1">
    <citation type="journal article" date="2018" name="New Phytol.">
        <title>Comparative genomics and transcriptomics depict ericoid mycorrhizal fungi as versatile saprotrophs and plant mutualists.</title>
        <authorList>
            <person name="Martino E."/>
            <person name="Morin E."/>
            <person name="Grelet G.A."/>
            <person name="Kuo A."/>
            <person name="Kohler A."/>
            <person name="Daghino S."/>
            <person name="Barry K.W."/>
            <person name="Cichocki N."/>
            <person name="Clum A."/>
            <person name="Dockter R.B."/>
            <person name="Hainaut M."/>
            <person name="Kuo R.C."/>
            <person name="LaButti K."/>
            <person name="Lindahl B.D."/>
            <person name="Lindquist E.A."/>
            <person name="Lipzen A."/>
            <person name="Khouja H.R."/>
            <person name="Magnuson J."/>
            <person name="Murat C."/>
            <person name="Ohm R.A."/>
            <person name="Singer S.W."/>
            <person name="Spatafora J.W."/>
            <person name="Wang M."/>
            <person name="Veneault-Fourrey C."/>
            <person name="Henrissat B."/>
            <person name="Grigoriev I.V."/>
            <person name="Martin F.M."/>
            <person name="Perotto S."/>
        </authorList>
    </citation>
    <scope>NUCLEOTIDE SEQUENCE [LARGE SCALE GENOMIC DNA]</scope>
    <source>
        <strain evidence="2 3">ATCC 22711</strain>
    </source>
</reference>
<organism evidence="2 3">
    <name type="scientific">Amorphotheca resinae ATCC 22711</name>
    <dbReference type="NCBI Taxonomy" id="857342"/>
    <lineage>
        <taxon>Eukaryota</taxon>
        <taxon>Fungi</taxon>
        <taxon>Dikarya</taxon>
        <taxon>Ascomycota</taxon>
        <taxon>Pezizomycotina</taxon>
        <taxon>Leotiomycetes</taxon>
        <taxon>Helotiales</taxon>
        <taxon>Amorphothecaceae</taxon>
        <taxon>Amorphotheca</taxon>
    </lineage>
</organism>
<keyword evidence="1" id="KW-1133">Transmembrane helix</keyword>
<dbReference type="InParanoid" id="A0A2T3B658"/>
<evidence type="ECO:0000313" key="3">
    <source>
        <dbReference type="Proteomes" id="UP000241818"/>
    </source>
</evidence>
<dbReference type="GeneID" id="36572756"/>
<proteinExistence type="predicted"/>
<gene>
    <name evidence="2" type="ORF">M430DRAFT_223201</name>
</gene>
<evidence type="ECO:0000256" key="1">
    <source>
        <dbReference type="SAM" id="Phobius"/>
    </source>
</evidence>
<dbReference type="EMBL" id="KZ679009">
    <property type="protein sequence ID" value="PSS22249.1"/>
    <property type="molecule type" value="Genomic_DNA"/>
</dbReference>
<dbReference type="PROSITE" id="PS51257">
    <property type="entry name" value="PROKAR_LIPOPROTEIN"/>
    <property type="match status" value="1"/>
</dbReference>